<keyword evidence="2" id="KW-0723">Serine/threonine-protein kinase</keyword>
<dbReference type="SUPFAM" id="SSF56112">
    <property type="entry name" value="Protein kinase-like (PK-like)"/>
    <property type="match status" value="1"/>
</dbReference>
<evidence type="ECO:0000313" key="3">
    <source>
        <dbReference type="Proteomes" id="UP000587527"/>
    </source>
</evidence>
<dbReference type="Gene3D" id="1.50.10.20">
    <property type="match status" value="1"/>
</dbReference>
<dbReference type="Gene3D" id="1.10.510.10">
    <property type="entry name" value="Transferase(Phosphotransferase) domain 1"/>
    <property type="match status" value="1"/>
</dbReference>
<dbReference type="Gene3D" id="3.30.200.20">
    <property type="entry name" value="Phosphorylase Kinase, domain 1"/>
    <property type="match status" value="1"/>
</dbReference>
<dbReference type="Pfam" id="PF05147">
    <property type="entry name" value="LANC_like"/>
    <property type="match status" value="1"/>
</dbReference>
<dbReference type="SMART" id="SM00220">
    <property type="entry name" value="S_TKc"/>
    <property type="match status" value="1"/>
</dbReference>
<keyword evidence="2" id="KW-0418">Kinase</keyword>
<dbReference type="RefSeq" id="WP_221469931.1">
    <property type="nucleotide sequence ID" value="NZ_JACHMN010000002.1"/>
</dbReference>
<dbReference type="PROSITE" id="PS50011">
    <property type="entry name" value="PROTEIN_KINASE_DOM"/>
    <property type="match status" value="1"/>
</dbReference>
<keyword evidence="2" id="KW-0808">Transferase</keyword>
<name>A0A841BTK2_9ACTN</name>
<dbReference type="GO" id="GO:0005524">
    <property type="term" value="F:ATP binding"/>
    <property type="evidence" value="ECO:0007669"/>
    <property type="project" value="InterPro"/>
</dbReference>
<dbReference type="InterPro" id="IPR058053">
    <property type="entry name" value="RamC_C"/>
</dbReference>
<dbReference type="CDD" id="cd04791">
    <property type="entry name" value="LanC_SerThrkinase"/>
    <property type="match status" value="1"/>
</dbReference>
<dbReference type="GO" id="GO:0031179">
    <property type="term" value="P:peptide modification"/>
    <property type="evidence" value="ECO:0007669"/>
    <property type="project" value="InterPro"/>
</dbReference>
<dbReference type="InterPro" id="IPR053524">
    <property type="entry name" value="Aerial_hyphae_peptide-synth"/>
</dbReference>
<dbReference type="GO" id="GO:0004674">
    <property type="term" value="F:protein serine/threonine kinase activity"/>
    <property type="evidence" value="ECO:0007669"/>
    <property type="project" value="UniProtKB-KW"/>
</dbReference>
<evidence type="ECO:0000259" key="1">
    <source>
        <dbReference type="PROSITE" id="PS50011"/>
    </source>
</evidence>
<organism evidence="2 3">
    <name type="scientific">Allocatelliglobosispora scoriae</name>
    <dbReference type="NCBI Taxonomy" id="643052"/>
    <lineage>
        <taxon>Bacteria</taxon>
        <taxon>Bacillati</taxon>
        <taxon>Actinomycetota</taxon>
        <taxon>Actinomycetes</taxon>
        <taxon>Micromonosporales</taxon>
        <taxon>Micromonosporaceae</taxon>
        <taxon>Allocatelliglobosispora</taxon>
    </lineage>
</organism>
<dbReference type="NCBIfam" id="NF038151">
    <property type="entry name" value="lanthi_synth_III"/>
    <property type="match status" value="1"/>
</dbReference>
<feature type="domain" description="Protein kinase" evidence="1">
    <location>
        <begin position="217"/>
        <end position="502"/>
    </location>
</feature>
<keyword evidence="3" id="KW-1185">Reference proteome</keyword>
<dbReference type="SUPFAM" id="SSF158745">
    <property type="entry name" value="LanC-like"/>
    <property type="match status" value="1"/>
</dbReference>
<dbReference type="InterPro" id="IPR000719">
    <property type="entry name" value="Prot_kinase_dom"/>
</dbReference>
<dbReference type="InterPro" id="IPR057929">
    <property type="entry name" value="RamC_N"/>
</dbReference>
<proteinExistence type="predicted"/>
<reference evidence="2 3" key="1">
    <citation type="submission" date="2020-08" db="EMBL/GenBank/DDBJ databases">
        <title>Sequencing the genomes of 1000 actinobacteria strains.</title>
        <authorList>
            <person name="Klenk H.-P."/>
        </authorList>
    </citation>
    <scope>NUCLEOTIDE SEQUENCE [LARGE SCALE GENOMIC DNA]</scope>
    <source>
        <strain evidence="2 3">DSM 45362</strain>
    </source>
</reference>
<dbReference type="InterPro" id="IPR011009">
    <property type="entry name" value="Kinase-like_dom_sf"/>
</dbReference>
<dbReference type="EMBL" id="JACHMN010000002">
    <property type="protein sequence ID" value="MBB5870110.1"/>
    <property type="molecule type" value="Genomic_DNA"/>
</dbReference>
<evidence type="ECO:0000313" key="2">
    <source>
        <dbReference type="EMBL" id="MBB5870110.1"/>
    </source>
</evidence>
<dbReference type="AlphaFoldDB" id="A0A841BTK2"/>
<protein>
    <submittedName>
        <fullName evidence="2">Serine/threonine protein kinase</fullName>
    </submittedName>
</protein>
<dbReference type="InterPro" id="IPR007822">
    <property type="entry name" value="LANC-like"/>
</dbReference>
<dbReference type="Pfam" id="PF25816">
    <property type="entry name" value="RamC_N"/>
    <property type="match status" value="1"/>
</dbReference>
<accession>A0A841BTK2</accession>
<dbReference type="Pfam" id="PF00069">
    <property type="entry name" value="Pkinase"/>
    <property type="match status" value="1"/>
</dbReference>
<dbReference type="Proteomes" id="UP000587527">
    <property type="component" value="Unassembled WGS sequence"/>
</dbReference>
<comment type="caution">
    <text evidence="2">The sequence shown here is derived from an EMBL/GenBank/DDBJ whole genome shotgun (WGS) entry which is preliminary data.</text>
</comment>
<sequence length="840" mass="92021">MADPLFYDTLYAATAEKSAFAVDSRDTPAGWERRDQDDWLVYAPTDLDLPLQGWKIHVSATLENADRVLEAIWDYCIPRGIEFKFLRSMQVLWLRSSKYAHRGYSGKLVTIYPPDEATCEKILVELGDLLEGEQGPYILSDLRWGSGPLYVRYGGFAFQYCVTESGQVVPGIADDTGQLVPDRRDPVFYIPPWVTVPDFLAPHLAARNAVTVTDIPYRIDSVLHFSNGGGVYRGSDTRTGAEVVLKEGRPFAGLDGANTDAVARLDIEFEMLRRLAGVPGVPVAHDLFTVGDHRFMAMEFVDGRPLYRAIVRQYPMIDFAAGPAEFADYTAWALDVYGQVEAAILAMHERGVVYGDLHLYNILIRPDDTIALLDYEVASPVENLKRPALGNQGFTAPRGTTGFDLDLYALACLRLALFFPITQLFWLSREKAAHFSAIIAEHFPVPPDYLEKAVSVIAPDATVPADEPDWTELRDGMVKAITASATPDREDRLFPGDIEQFRTGGGLGLAYGAAGVLYALDVTGAGRFPEWEQWLLDRAKDPKSGSMLGLYDGMHGVAFTLEHLGHRQEALNLLDMCLSDDWAQLNSELLGGLAGIGLNLQYFADRTGDAALAQAAQRAAELVAERLGDEMSVPETSGGDNPYAGLMRGSSGPAWLLMRAYDRTGDPAFLDSAAVALRQDLRRCILRDNGTLEVNESWRSLPYLAMGSVGVGLALDDYLARRHDDQFTLASAQIRGAALLRFYVQPGVFGGRAGMLLYLAARASRPSEDPEILAQLRALSWHRLSYQGGIAFPGDALMRLSMDVATGTAGVLLATGSVLSGPMHLPLLAPHLTDPPRRPA</sequence>
<dbReference type="SMART" id="SM01260">
    <property type="entry name" value="LANC_like"/>
    <property type="match status" value="1"/>
</dbReference>
<gene>
    <name evidence="2" type="ORF">F4553_003489</name>
</gene>